<dbReference type="InterPro" id="IPR011344">
    <property type="entry name" value="ssDNA-bd"/>
</dbReference>
<dbReference type="SUPFAM" id="SSF50249">
    <property type="entry name" value="Nucleic acid-binding proteins"/>
    <property type="match status" value="1"/>
</dbReference>
<dbReference type="AlphaFoldDB" id="A0A1H0XKY4"/>
<dbReference type="Pfam" id="PF00436">
    <property type="entry name" value="SSB"/>
    <property type="match status" value="1"/>
</dbReference>
<gene>
    <name evidence="5" type="ORF">SAMN04489742_0129</name>
</gene>
<accession>A0A1H0XKY4</accession>
<reference evidence="5 6" key="1">
    <citation type="submission" date="2016-10" db="EMBL/GenBank/DDBJ databases">
        <authorList>
            <person name="de Groot N.N."/>
        </authorList>
    </citation>
    <scope>NUCLEOTIDE SEQUENCE [LARGE SCALE GENOMIC DNA]</scope>
    <source>
        <strain evidence="5 6">DSM 20117</strain>
    </source>
</reference>
<evidence type="ECO:0000256" key="1">
    <source>
        <dbReference type="ARBA" id="ARBA00023125"/>
    </source>
</evidence>
<dbReference type="Proteomes" id="UP000181917">
    <property type="component" value="Unassembled WGS sequence"/>
</dbReference>
<comment type="caution">
    <text evidence="2">Lacks conserved residue(s) required for the propagation of feature annotation.</text>
</comment>
<dbReference type="HAMAP" id="MF_00984">
    <property type="entry name" value="SSB"/>
    <property type="match status" value="1"/>
</dbReference>
<sequence length="253" mass="26455">MPLRTVNRPAAGCAPRIFVRRSCVAYFLAEIPGPLPLAGLSSTPTGTASQASPAGITVTGNLTADPELRFTSGTAVANFTIASTPRTFDRQAGEYKDGDTLLLRASVWREAAEYAAETLTKGTRVIAQGRLKPRSYETKAGEKRTVIELEIDEIGASLRHNSATIHRARRAPVKGSTPHPVDDLGISGTEYSGDTWFGLNANPEGRGAPALSEGGHAPVEEPVFKGLALPPGMLTGNGRTPGPATPASAGNVD</sequence>
<dbReference type="Gene3D" id="2.40.50.140">
    <property type="entry name" value="Nucleic acid-binding proteins"/>
    <property type="match status" value="1"/>
</dbReference>
<proteinExistence type="inferred from homology"/>
<dbReference type="PROSITE" id="PS50935">
    <property type="entry name" value="SSB"/>
    <property type="match status" value="1"/>
</dbReference>
<name>A0A1H0XKY4_9MICC</name>
<comment type="subunit">
    <text evidence="2">Homotetramer.</text>
</comment>
<dbReference type="PANTHER" id="PTHR10302:SF27">
    <property type="entry name" value="SINGLE-STRANDED DNA-BINDING PROTEIN"/>
    <property type="match status" value="1"/>
</dbReference>
<evidence type="ECO:0000256" key="2">
    <source>
        <dbReference type="HAMAP-Rule" id="MF_00984"/>
    </source>
</evidence>
<dbReference type="InterPro" id="IPR012340">
    <property type="entry name" value="NA-bd_OB-fold"/>
</dbReference>
<protein>
    <recommendedName>
        <fullName evidence="2 3">Single-stranded DNA-binding protein</fullName>
        <shortName evidence="2">SSB</shortName>
    </recommendedName>
</protein>
<dbReference type="NCBIfam" id="TIGR00621">
    <property type="entry name" value="ssb"/>
    <property type="match status" value="1"/>
</dbReference>
<evidence type="ECO:0000313" key="5">
    <source>
        <dbReference type="EMBL" id="SDQ03628.1"/>
    </source>
</evidence>
<dbReference type="PANTHER" id="PTHR10302">
    <property type="entry name" value="SINGLE-STRANDED DNA-BINDING PROTEIN"/>
    <property type="match status" value="1"/>
</dbReference>
<dbReference type="GO" id="GO:0003697">
    <property type="term" value="F:single-stranded DNA binding"/>
    <property type="evidence" value="ECO:0007669"/>
    <property type="project" value="UniProtKB-UniRule"/>
</dbReference>
<dbReference type="GO" id="GO:0006260">
    <property type="term" value="P:DNA replication"/>
    <property type="evidence" value="ECO:0007669"/>
    <property type="project" value="InterPro"/>
</dbReference>
<dbReference type="EMBL" id="FNKH01000001">
    <property type="protein sequence ID" value="SDQ03628.1"/>
    <property type="molecule type" value="Genomic_DNA"/>
</dbReference>
<keyword evidence="1 2" id="KW-0238">DNA-binding</keyword>
<dbReference type="STRING" id="37928.SAMN04489742_0129"/>
<evidence type="ECO:0000256" key="4">
    <source>
        <dbReference type="SAM" id="MobiDB-lite"/>
    </source>
</evidence>
<dbReference type="GO" id="GO:0009295">
    <property type="term" value="C:nucleoid"/>
    <property type="evidence" value="ECO:0007669"/>
    <property type="project" value="TreeGrafter"/>
</dbReference>
<organism evidence="5 6">
    <name type="scientific">Crystallibacter crystallopoietes</name>
    <dbReference type="NCBI Taxonomy" id="37928"/>
    <lineage>
        <taxon>Bacteria</taxon>
        <taxon>Bacillati</taxon>
        <taxon>Actinomycetota</taxon>
        <taxon>Actinomycetes</taxon>
        <taxon>Micrococcales</taxon>
        <taxon>Micrococcaceae</taxon>
        <taxon>Crystallibacter</taxon>
    </lineage>
</organism>
<evidence type="ECO:0000256" key="3">
    <source>
        <dbReference type="RuleBase" id="RU000524"/>
    </source>
</evidence>
<dbReference type="CDD" id="cd04496">
    <property type="entry name" value="SSB_OBF"/>
    <property type="match status" value="1"/>
</dbReference>
<evidence type="ECO:0000313" key="6">
    <source>
        <dbReference type="Proteomes" id="UP000181917"/>
    </source>
</evidence>
<dbReference type="InterPro" id="IPR000424">
    <property type="entry name" value="Primosome_PriB/ssb"/>
</dbReference>
<keyword evidence="6" id="KW-1185">Reference proteome</keyword>
<feature type="region of interest" description="Disordered" evidence="4">
    <location>
        <begin position="203"/>
        <end position="253"/>
    </location>
</feature>